<organism evidence="2 3">
    <name type="scientific">Liparis tanakae</name>
    <name type="common">Tanaka's snailfish</name>
    <dbReference type="NCBI Taxonomy" id="230148"/>
    <lineage>
        <taxon>Eukaryota</taxon>
        <taxon>Metazoa</taxon>
        <taxon>Chordata</taxon>
        <taxon>Craniata</taxon>
        <taxon>Vertebrata</taxon>
        <taxon>Euteleostomi</taxon>
        <taxon>Actinopterygii</taxon>
        <taxon>Neopterygii</taxon>
        <taxon>Teleostei</taxon>
        <taxon>Neoteleostei</taxon>
        <taxon>Acanthomorphata</taxon>
        <taxon>Eupercaria</taxon>
        <taxon>Perciformes</taxon>
        <taxon>Cottioidei</taxon>
        <taxon>Cottales</taxon>
        <taxon>Liparidae</taxon>
        <taxon>Liparis</taxon>
    </lineage>
</organism>
<gene>
    <name evidence="2" type="ORF">EYF80_035091</name>
</gene>
<feature type="region of interest" description="Disordered" evidence="1">
    <location>
        <begin position="35"/>
        <end position="60"/>
    </location>
</feature>
<accession>A0A4Z2GM44</accession>
<comment type="caution">
    <text evidence="2">The sequence shown here is derived from an EMBL/GenBank/DDBJ whole genome shotgun (WGS) entry which is preliminary data.</text>
</comment>
<evidence type="ECO:0000256" key="1">
    <source>
        <dbReference type="SAM" id="MobiDB-lite"/>
    </source>
</evidence>
<keyword evidence="3" id="KW-1185">Reference proteome</keyword>
<dbReference type="AlphaFoldDB" id="A0A4Z2GM44"/>
<reference evidence="2 3" key="1">
    <citation type="submission" date="2019-03" db="EMBL/GenBank/DDBJ databases">
        <title>First draft genome of Liparis tanakae, snailfish: a comprehensive survey of snailfish specific genes.</title>
        <authorList>
            <person name="Kim W."/>
            <person name="Song I."/>
            <person name="Jeong J.-H."/>
            <person name="Kim D."/>
            <person name="Kim S."/>
            <person name="Ryu S."/>
            <person name="Song J.Y."/>
            <person name="Lee S.K."/>
        </authorList>
    </citation>
    <scope>NUCLEOTIDE SEQUENCE [LARGE SCALE GENOMIC DNA]</scope>
    <source>
        <tissue evidence="2">Muscle</tissue>
    </source>
</reference>
<protein>
    <submittedName>
        <fullName evidence="2">Uncharacterized protein</fullName>
    </submittedName>
</protein>
<name>A0A4Z2GM44_9TELE</name>
<proteinExistence type="predicted"/>
<evidence type="ECO:0000313" key="2">
    <source>
        <dbReference type="EMBL" id="TNN54688.1"/>
    </source>
</evidence>
<dbReference type="Proteomes" id="UP000314294">
    <property type="component" value="Unassembled WGS sequence"/>
</dbReference>
<feature type="compositionally biased region" description="Polar residues" evidence="1">
    <location>
        <begin position="43"/>
        <end position="60"/>
    </location>
</feature>
<dbReference type="EMBL" id="SRLO01000477">
    <property type="protein sequence ID" value="TNN54688.1"/>
    <property type="molecule type" value="Genomic_DNA"/>
</dbReference>
<sequence length="118" mass="13176">MCSSPSVGFQSGVFLLTSVVPQEQCVRCVTCPQGCSRPEAPSDPQTLRPSDPQTLRPSDPQTLRLLSSAMLMFVSDTRSPDVLNQVEGLWERVQHQNQNQHLYTSAQMSGKRCSRYFT</sequence>
<evidence type="ECO:0000313" key="3">
    <source>
        <dbReference type="Proteomes" id="UP000314294"/>
    </source>
</evidence>